<feature type="domain" description="PKD" evidence="1">
    <location>
        <begin position="59"/>
        <end position="94"/>
    </location>
</feature>
<proteinExistence type="predicted"/>
<dbReference type="RefSeq" id="WP_216941061.1">
    <property type="nucleotide sequence ID" value="NZ_CP077062.1"/>
</dbReference>
<dbReference type="PROSITE" id="PS50093">
    <property type="entry name" value="PKD"/>
    <property type="match status" value="1"/>
</dbReference>
<gene>
    <name evidence="2" type="ORF">KRR39_05330</name>
</gene>
<dbReference type="EMBL" id="CP077062">
    <property type="protein sequence ID" value="QWZ09215.1"/>
    <property type="molecule type" value="Genomic_DNA"/>
</dbReference>
<evidence type="ECO:0000313" key="3">
    <source>
        <dbReference type="Proteomes" id="UP000683575"/>
    </source>
</evidence>
<evidence type="ECO:0000313" key="2">
    <source>
        <dbReference type="EMBL" id="QWZ09215.1"/>
    </source>
</evidence>
<sequence>MTPGLVLTALRRIGLPALQARTQPRDKTLVNFATIFYADPQTFTRTLTLLGQSVDVEATPTSFAWHYGDGTSATTSTPGAPYPATDITHSYTDAHTTVAPSVDVTYSARFRVGNGGWQAIPETVTIAGPTSSLRISEATAVLSGDYQ</sequence>
<accession>A0A975Y175</accession>
<dbReference type="AlphaFoldDB" id="A0A975Y175"/>
<evidence type="ECO:0000259" key="1">
    <source>
        <dbReference type="PROSITE" id="PS50093"/>
    </source>
</evidence>
<organism evidence="2 3">
    <name type="scientific">Nocardioides panacis</name>
    <dbReference type="NCBI Taxonomy" id="2849501"/>
    <lineage>
        <taxon>Bacteria</taxon>
        <taxon>Bacillati</taxon>
        <taxon>Actinomycetota</taxon>
        <taxon>Actinomycetes</taxon>
        <taxon>Propionibacteriales</taxon>
        <taxon>Nocardioidaceae</taxon>
        <taxon>Nocardioides</taxon>
    </lineage>
</organism>
<name>A0A975Y175_9ACTN</name>
<dbReference type="InterPro" id="IPR000601">
    <property type="entry name" value="PKD_dom"/>
</dbReference>
<dbReference type="Proteomes" id="UP000683575">
    <property type="component" value="Chromosome"/>
</dbReference>
<dbReference type="KEGG" id="nps:KRR39_05330"/>
<reference evidence="2" key="1">
    <citation type="submission" date="2021-06" db="EMBL/GenBank/DDBJ databases">
        <title>Complete genome sequence of Nocardioides sp. G188.</title>
        <authorList>
            <person name="Im W.-T."/>
        </authorList>
    </citation>
    <scope>NUCLEOTIDE SEQUENCE</scope>
    <source>
        <strain evidence="2">G188</strain>
    </source>
</reference>
<protein>
    <recommendedName>
        <fullName evidence="1">PKD domain-containing protein</fullName>
    </recommendedName>
</protein>
<keyword evidence="3" id="KW-1185">Reference proteome</keyword>